<comment type="caution">
    <text evidence="2">The sequence shown here is derived from an EMBL/GenBank/DDBJ whole genome shotgun (WGS) entry which is preliminary data.</text>
</comment>
<evidence type="ECO:0000256" key="1">
    <source>
        <dbReference type="SAM" id="MobiDB-lite"/>
    </source>
</evidence>
<dbReference type="Proteomes" id="UP000005324">
    <property type="component" value="Unassembled WGS sequence"/>
</dbReference>
<evidence type="ECO:0000313" key="3">
    <source>
        <dbReference type="Proteomes" id="UP000005324"/>
    </source>
</evidence>
<dbReference type="HOGENOM" id="CLU_3055284_0_0_5"/>
<name>D5RIW1_9PROT</name>
<feature type="non-terminal residue" evidence="2">
    <location>
        <position position="54"/>
    </location>
</feature>
<feature type="region of interest" description="Disordered" evidence="1">
    <location>
        <begin position="1"/>
        <end position="54"/>
    </location>
</feature>
<protein>
    <submittedName>
        <fullName evidence="2">Uncharacterized protein</fullName>
    </submittedName>
</protein>
<dbReference type="EMBL" id="ADVL01000169">
    <property type="protein sequence ID" value="EFH12783.1"/>
    <property type="molecule type" value="Genomic_DNA"/>
</dbReference>
<sequence length="54" mass="4958">MTLIPSRPWPAAGKSTPGGAAEIDGVGAGGGAAQGTGRAADQGAGPGIAGERAD</sequence>
<gene>
    <name evidence="2" type="ORF">HMPREF0731_1021</name>
</gene>
<dbReference type="AlphaFoldDB" id="D5RIW1"/>
<reference evidence="2 3" key="1">
    <citation type="submission" date="2010-04" db="EMBL/GenBank/DDBJ databases">
        <authorList>
            <person name="Qin X."/>
            <person name="Bachman B."/>
            <person name="Battles P."/>
            <person name="Bell A."/>
            <person name="Bess C."/>
            <person name="Bickham C."/>
            <person name="Chaboub L."/>
            <person name="Chen D."/>
            <person name="Coyle M."/>
            <person name="Deiros D.R."/>
            <person name="Dinh H."/>
            <person name="Forbes L."/>
            <person name="Fowler G."/>
            <person name="Francisco L."/>
            <person name="Fu Q."/>
            <person name="Gubbala S."/>
            <person name="Hale W."/>
            <person name="Han Y."/>
            <person name="Hemphill L."/>
            <person name="Highlander S.K."/>
            <person name="Hirani K."/>
            <person name="Hogues M."/>
            <person name="Jackson L."/>
            <person name="Jakkamsetti A."/>
            <person name="Javaid M."/>
            <person name="Jiang H."/>
            <person name="Korchina V."/>
            <person name="Kovar C."/>
            <person name="Lara F."/>
            <person name="Lee S."/>
            <person name="Mata R."/>
            <person name="Mathew T."/>
            <person name="Moen C."/>
            <person name="Morales K."/>
            <person name="Munidasa M."/>
            <person name="Nazareth L."/>
            <person name="Ngo R."/>
            <person name="Nguyen L."/>
            <person name="Okwuonu G."/>
            <person name="Ongeri F."/>
            <person name="Patil S."/>
            <person name="Petrosino J."/>
            <person name="Pham C."/>
            <person name="Pham P."/>
            <person name="Pu L.-L."/>
            <person name="Puazo M."/>
            <person name="Raj R."/>
            <person name="Reid J."/>
            <person name="Rouhana J."/>
            <person name="Saada N."/>
            <person name="Shang Y."/>
            <person name="Simmons D."/>
            <person name="Thornton R."/>
            <person name="Warren J."/>
            <person name="Weissenberger G."/>
            <person name="Zhang J."/>
            <person name="Zhang L."/>
            <person name="Zhou C."/>
            <person name="Zhu D."/>
            <person name="Muzny D."/>
            <person name="Worley K."/>
            <person name="Gibbs R."/>
        </authorList>
    </citation>
    <scope>NUCLEOTIDE SEQUENCE [LARGE SCALE GENOMIC DNA]</scope>
    <source>
        <strain evidence="2 3">ATCC 49957</strain>
    </source>
</reference>
<proteinExistence type="predicted"/>
<organism evidence="2 3">
    <name type="scientific">Pseudoroseomonas cervicalis ATCC 49957</name>
    <dbReference type="NCBI Taxonomy" id="525371"/>
    <lineage>
        <taxon>Bacteria</taxon>
        <taxon>Pseudomonadati</taxon>
        <taxon>Pseudomonadota</taxon>
        <taxon>Alphaproteobacteria</taxon>
        <taxon>Acetobacterales</taxon>
        <taxon>Roseomonadaceae</taxon>
        <taxon>Roseomonas</taxon>
    </lineage>
</organism>
<accession>D5RIW1</accession>
<evidence type="ECO:0000313" key="2">
    <source>
        <dbReference type="EMBL" id="EFH12783.1"/>
    </source>
</evidence>
<keyword evidence="3" id="KW-1185">Reference proteome</keyword>